<dbReference type="HOGENOM" id="CLU_046582_0_0_1"/>
<dbReference type="InterPro" id="IPR004183">
    <property type="entry name" value="Xdiol_dOase_suB"/>
</dbReference>
<evidence type="ECO:0000256" key="5">
    <source>
        <dbReference type="ARBA" id="ARBA00023002"/>
    </source>
</evidence>
<dbReference type="Pfam" id="PF02900">
    <property type="entry name" value="LigB"/>
    <property type="match status" value="1"/>
</dbReference>
<evidence type="ECO:0000256" key="4">
    <source>
        <dbReference type="ARBA" id="ARBA00022833"/>
    </source>
</evidence>
<sequence length="369" mass="40980">MPSLRIEFAPQRQRLVPKQNTLLRLIDNSGRRVGHLRDAYITTSTTAPVTKSFGNPLRLRLRLRLRLARVNVHIIYRKRLITAAKMPVAPVIALSHGGGPLPVLGDEDHESIIYSLRNRIPKILGLGTPSGPRAIVLVTAHWSTDVPTVSSSAHHDLYYDYYGFPAESYSLKYPASGDAEVAREIKSLLDAEGLAGKLDPKRGWDHGVFIPMLLINPAADVPIVQVSVLESEDPERHLRMGAALARLREKNIAIIGSGFASLHNLMEMRNLTTRGPGFAREFKALSDEWNDALTGAATKEGRDERWSGLKAWRTMPHVDRMHPPRAGEHFMPLLVCAGAAGDGEKARLYKDAFMGVDIFTYYWGAEEVD</sequence>
<dbReference type="Proteomes" id="UP000030816">
    <property type="component" value="Unassembled WGS sequence"/>
</dbReference>
<keyword evidence="5" id="KW-0560">Oxidoreductase</keyword>
<dbReference type="GO" id="GO:0016702">
    <property type="term" value="F:oxidoreductase activity, acting on single donors with incorporation of molecular oxygen, incorporation of two atoms of oxygen"/>
    <property type="evidence" value="ECO:0007669"/>
    <property type="project" value="UniProtKB-ARBA"/>
</dbReference>
<comment type="caution">
    <text evidence="7">The sequence shown here is derived from an EMBL/GenBank/DDBJ whole genome shotgun (WGS) entry which is preliminary data.</text>
</comment>
<evidence type="ECO:0000259" key="6">
    <source>
        <dbReference type="Pfam" id="PF02900"/>
    </source>
</evidence>
<dbReference type="SUPFAM" id="SSF53213">
    <property type="entry name" value="LigB-like"/>
    <property type="match status" value="1"/>
</dbReference>
<dbReference type="GO" id="GO:0008270">
    <property type="term" value="F:zinc ion binding"/>
    <property type="evidence" value="ECO:0007669"/>
    <property type="project" value="InterPro"/>
</dbReference>
<gene>
    <name evidence="7" type="ORF">MAM_04567</name>
</gene>
<accession>A0A0B2WVR9</accession>
<evidence type="ECO:0000313" key="8">
    <source>
        <dbReference type="Proteomes" id="UP000030816"/>
    </source>
</evidence>
<dbReference type="RefSeq" id="XP_040678618.1">
    <property type="nucleotide sequence ID" value="XM_040823365.1"/>
</dbReference>
<evidence type="ECO:0000256" key="1">
    <source>
        <dbReference type="ARBA" id="ARBA00001947"/>
    </source>
</evidence>
<dbReference type="PANTHER" id="PTHR30096:SF0">
    <property type="entry name" value="4,5-DOPA DIOXYGENASE EXTRADIOL-LIKE PROTEIN"/>
    <property type="match status" value="1"/>
</dbReference>
<dbReference type="CDD" id="cd07363">
    <property type="entry name" value="45_DOPA_Dioxygenase"/>
    <property type="match status" value="1"/>
</dbReference>
<dbReference type="AlphaFoldDB" id="A0A0B2WVR9"/>
<feature type="domain" description="Extradiol ring-cleavage dioxygenase class III enzyme subunit B" evidence="6">
    <location>
        <begin position="106"/>
        <end position="346"/>
    </location>
</feature>
<organism evidence="7 8">
    <name type="scientific">Metarhizium album (strain ARSEF 1941)</name>
    <dbReference type="NCBI Taxonomy" id="1081103"/>
    <lineage>
        <taxon>Eukaryota</taxon>
        <taxon>Fungi</taxon>
        <taxon>Dikarya</taxon>
        <taxon>Ascomycota</taxon>
        <taxon>Pezizomycotina</taxon>
        <taxon>Sordariomycetes</taxon>
        <taxon>Hypocreomycetidae</taxon>
        <taxon>Hypocreales</taxon>
        <taxon>Clavicipitaceae</taxon>
        <taxon>Metarhizium</taxon>
    </lineage>
</organism>
<dbReference type="InterPro" id="IPR014436">
    <property type="entry name" value="Extradiol_dOase_DODA"/>
</dbReference>
<dbReference type="OrthoDB" id="7396853at2759"/>
<keyword evidence="7" id="KW-0223">Dioxygenase</keyword>
<dbReference type="GeneID" id="63739022"/>
<protein>
    <submittedName>
        <fullName evidence="7">Extradiol ring-cleavage dioxygenase, class III enzyme, subunit B</fullName>
    </submittedName>
</protein>
<comment type="cofactor">
    <cofactor evidence="1">
        <name>Zn(2+)</name>
        <dbReference type="ChEBI" id="CHEBI:29105"/>
    </cofactor>
</comment>
<dbReference type="STRING" id="1081103.A0A0B2WVR9"/>
<keyword evidence="4" id="KW-0862">Zinc</keyword>
<evidence type="ECO:0000256" key="2">
    <source>
        <dbReference type="ARBA" id="ARBA00007581"/>
    </source>
</evidence>
<proteinExistence type="inferred from homology"/>
<comment type="similarity">
    <text evidence="2">Belongs to the DODA-type extradiol aromatic ring-opening dioxygenase family.</text>
</comment>
<dbReference type="Gene3D" id="3.40.830.10">
    <property type="entry name" value="LigB-like"/>
    <property type="match status" value="1"/>
</dbReference>
<dbReference type="GO" id="GO:0008198">
    <property type="term" value="F:ferrous iron binding"/>
    <property type="evidence" value="ECO:0007669"/>
    <property type="project" value="InterPro"/>
</dbReference>
<dbReference type="PANTHER" id="PTHR30096">
    <property type="entry name" value="4,5-DOPA DIOXYGENASE EXTRADIOL-LIKE PROTEIN"/>
    <property type="match status" value="1"/>
</dbReference>
<evidence type="ECO:0000313" key="7">
    <source>
        <dbReference type="EMBL" id="KHN97552.1"/>
    </source>
</evidence>
<keyword evidence="3" id="KW-0479">Metal-binding</keyword>
<name>A0A0B2WVR9_METAS</name>
<keyword evidence="8" id="KW-1185">Reference proteome</keyword>
<dbReference type="EMBL" id="AZHE01000010">
    <property type="protein sequence ID" value="KHN97552.1"/>
    <property type="molecule type" value="Genomic_DNA"/>
</dbReference>
<reference evidence="7 8" key="1">
    <citation type="journal article" date="2014" name="Proc. Natl. Acad. Sci. U.S.A.">
        <title>Trajectory and genomic determinants of fungal-pathogen speciation and host adaptation.</title>
        <authorList>
            <person name="Hu X."/>
            <person name="Xiao G."/>
            <person name="Zheng P."/>
            <person name="Shang Y."/>
            <person name="Su Y."/>
            <person name="Zhang X."/>
            <person name="Liu X."/>
            <person name="Zhan S."/>
            <person name="St Leger R.J."/>
            <person name="Wang C."/>
        </authorList>
    </citation>
    <scope>NUCLEOTIDE SEQUENCE [LARGE SCALE GENOMIC DNA]</scope>
    <source>
        <strain evidence="7 8">ARSEF 1941</strain>
    </source>
</reference>
<evidence type="ECO:0000256" key="3">
    <source>
        <dbReference type="ARBA" id="ARBA00022723"/>
    </source>
</evidence>